<keyword evidence="3" id="KW-1185">Reference proteome</keyword>
<protein>
    <submittedName>
        <fullName evidence="2">Uncharacterized protein</fullName>
    </submittedName>
</protein>
<reference evidence="3" key="1">
    <citation type="journal article" date="2018" name="Nat. Microbiol.">
        <title>Leveraging single-cell genomics to expand the fungal tree of life.</title>
        <authorList>
            <person name="Ahrendt S.R."/>
            <person name="Quandt C.A."/>
            <person name="Ciobanu D."/>
            <person name="Clum A."/>
            <person name="Salamov A."/>
            <person name="Andreopoulos B."/>
            <person name="Cheng J.F."/>
            <person name="Woyke T."/>
            <person name="Pelin A."/>
            <person name="Henrissat B."/>
            <person name="Reynolds N.K."/>
            <person name="Benny G.L."/>
            <person name="Smith M.E."/>
            <person name="James T.Y."/>
            <person name="Grigoriev I.V."/>
        </authorList>
    </citation>
    <scope>NUCLEOTIDE SEQUENCE [LARGE SCALE GENOMIC DNA]</scope>
</reference>
<accession>A0A4P9WQ56</accession>
<sequence length="415" mass="45159">MPRTFALAPTVKDLAIPQPPALIIEPVTAEEESAVELELIAAEKLAVLFTLRTFNVDVPVTFKLPPTVALLSTAIPPEMIIAPEETLVESAVLDNYTKPENMAEEKVEVPVKMVPPETVKFPDMFMLAPIPTPPATVNAPTEEDVEFVVFKIAKVPAELIADTSVTSPDMVAVPAMFMFPPMFTDFAKAAPPDEITDPVVTLEESYVLVNMTFPEADNEEEIVNPADNEREPAIDRLPLIETLLIIPTPPEICNAPDEILVESIWLATNKEPSEVIVPATTMFELKAPIPVTVTLPPTVIDLATAIPPAVVRLPELAFEESTLFPSVKLPPQYTLLTTAIPPLTMTAPVESEVESVVPVKLMAPDPVNPPEETILPLNEAVEFTFKPPPMKSDFATPTPPAKTTLPVDGLEEFEF</sequence>
<evidence type="ECO:0000313" key="2">
    <source>
        <dbReference type="EMBL" id="RKO94505.1"/>
    </source>
</evidence>
<dbReference type="AlphaFoldDB" id="A0A4P9WQ56"/>
<dbReference type="EMBL" id="KZ993879">
    <property type="protein sequence ID" value="RKO94505.1"/>
    <property type="molecule type" value="Genomic_DNA"/>
</dbReference>
<organism evidence="2 3">
    <name type="scientific">Blyttiomyces helicus</name>
    <dbReference type="NCBI Taxonomy" id="388810"/>
    <lineage>
        <taxon>Eukaryota</taxon>
        <taxon>Fungi</taxon>
        <taxon>Fungi incertae sedis</taxon>
        <taxon>Chytridiomycota</taxon>
        <taxon>Chytridiomycota incertae sedis</taxon>
        <taxon>Chytridiomycetes</taxon>
        <taxon>Chytridiomycetes incertae sedis</taxon>
        <taxon>Blyttiomyces</taxon>
    </lineage>
</organism>
<proteinExistence type="predicted"/>
<feature type="region of interest" description="Disordered" evidence="1">
    <location>
        <begin position="390"/>
        <end position="409"/>
    </location>
</feature>
<evidence type="ECO:0000313" key="3">
    <source>
        <dbReference type="Proteomes" id="UP000269721"/>
    </source>
</evidence>
<evidence type="ECO:0000256" key="1">
    <source>
        <dbReference type="SAM" id="MobiDB-lite"/>
    </source>
</evidence>
<dbReference type="Proteomes" id="UP000269721">
    <property type="component" value="Unassembled WGS sequence"/>
</dbReference>
<name>A0A4P9WQ56_9FUNG</name>
<gene>
    <name evidence="2" type="ORF">BDK51DRAFT_46599</name>
</gene>